<proteinExistence type="predicted"/>
<feature type="non-terminal residue" evidence="2">
    <location>
        <position position="158"/>
    </location>
</feature>
<comment type="caution">
    <text evidence="2">The sequence shown here is derived from an EMBL/GenBank/DDBJ whole genome shotgun (WGS) entry which is preliminary data.</text>
</comment>
<gene>
    <name evidence="2" type="primary">Btn1a1_1</name>
    <name evidence="2" type="ORF">TROMEL_R05703</name>
</gene>
<dbReference type="InterPro" id="IPR003879">
    <property type="entry name" value="Butyrophylin_SPRY"/>
</dbReference>
<dbReference type="InterPro" id="IPR013320">
    <property type="entry name" value="ConA-like_dom_sf"/>
</dbReference>
<protein>
    <submittedName>
        <fullName evidence="2">BT1A1 protein</fullName>
    </submittedName>
</protein>
<dbReference type="SMART" id="SM00449">
    <property type="entry name" value="SPRY"/>
    <property type="match status" value="1"/>
</dbReference>
<dbReference type="InterPro" id="IPR006574">
    <property type="entry name" value="PRY"/>
</dbReference>
<dbReference type="Gene3D" id="2.60.120.920">
    <property type="match status" value="1"/>
</dbReference>
<dbReference type="OrthoDB" id="9049620at2759"/>
<dbReference type="PANTHER" id="PTHR24103">
    <property type="entry name" value="E3 UBIQUITIN-PROTEIN LIGASE TRIM"/>
    <property type="match status" value="1"/>
</dbReference>
<feature type="non-terminal residue" evidence="2">
    <location>
        <position position="1"/>
    </location>
</feature>
<dbReference type="SUPFAM" id="SSF49899">
    <property type="entry name" value="Concanavalin A-like lectins/glucanases"/>
    <property type="match status" value="1"/>
</dbReference>
<name>A0A7L0EV19_TROML</name>
<accession>A0A7L0EV19</accession>
<dbReference type="FunFam" id="2.60.120.920:FF:000004">
    <property type="entry name" value="Butyrophilin subfamily 1 member A1"/>
    <property type="match status" value="1"/>
</dbReference>
<dbReference type="InterPro" id="IPR043136">
    <property type="entry name" value="B30.2/SPRY_sf"/>
</dbReference>
<dbReference type="InterPro" id="IPR001870">
    <property type="entry name" value="B30.2/SPRY"/>
</dbReference>
<evidence type="ECO:0000259" key="1">
    <source>
        <dbReference type="PROSITE" id="PS50188"/>
    </source>
</evidence>
<dbReference type="InterPro" id="IPR050143">
    <property type="entry name" value="TRIM/RBCC"/>
</dbReference>
<dbReference type="Proteomes" id="UP000550660">
    <property type="component" value="Unassembled WGS sequence"/>
</dbReference>
<dbReference type="AlphaFoldDB" id="A0A7L0EV19"/>
<dbReference type="PRINTS" id="PR01407">
    <property type="entry name" value="BUTYPHLNCDUF"/>
</dbReference>
<keyword evidence="3" id="KW-1185">Reference proteome</keyword>
<reference evidence="2 3" key="1">
    <citation type="submission" date="2019-09" db="EMBL/GenBank/DDBJ databases">
        <title>Bird 10,000 Genomes (B10K) Project - Family phase.</title>
        <authorList>
            <person name="Zhang G."/>
        </authorList>
    </citation>
    <scope>NUCLEOTIDE SEQUENCE [LARGE SCALE GENOMIC DNA]</scope>
    <source>
        <strain evidence="2">B10K-DU-007-40</strain>
        <tissue evidence="2">Mixed tissue sample</tissue>
    </source>
</reference>
<dbReference type="EMBL" id="VXAG01004123">
    <property type="protein sequence ID" value="NXJ87095.1"/>
    <property type="molecule type" value="Genomic_DNA"/>
</dbReference>
<evidence type="ECO:0000313" key="3">
    <source>
        <dbReference type="Proteomes" id="UP000550660"/>
    </source>
</evidence>
<dbReference type="InterPro" id="IPR003877">
    <property type="entry name" value="SPRY_dom"/>
</dbReference>
<evidence type="ECO:0000313" key="2">
    <source>
        <dbReference type="EMBL" id="NXJ87095.1"/>
    </source>
</evidence>
<dbReference type="PROSITE" id="PS50188">
    <property type="entry name" value="B302_SPRY"/>
    <property type="match status" value="1"/>
</dbReference>
<sequence>ITLDPSTAHPQLLLSSDLRSVRWDYKQQDLPNNPERFDEEFCVLGREGFQGGRHCWEVELETVEEVGHDAVWAVGVANESMRKKGKMDLSSYGGVWAVWNHQGKPASTTSRIAPRIPLPRRVLVCLDYPRGLVTFFNATTGNEIFTFPPASFSGMTLR</sequence>
<organism evidence="2 3">
    <name type="scientific">Trogon melanurus</name>
    <name type="common">Black-tailed trogon</name>
    <dbReference type="NCBI Taxonomy" id="56311"/>
    <lineage>
        <taxon>Eukaryota</taxon>
        <taxon>Metazoa</taxon>
        <taxon>Chordata</taxon>
        <taxon>Craniata</taxon>
        <taxon>Vertebrata</taxon>
        <taxon>Euteleostomi</taxon>
        <taxon>Archelosauria</taxon>
        <taxon>Archosauria</taxon>
        <taxon>Dinosauria</taxon>
        <taxon>Saurischia</taxon>
        <taxon>Theropoda</taxon>
        <taxon>Coelurosauria</taxon>
        <taxon>Aves</taxon>
        <taxon>Neognathae</taxon>
        <taxon>Neoaves</taxon>
        <taxon>Telluraves</taxon>
        <taxon>Coraciimorphae</taxon>
        <taxon>Trogoniformes</taxon>
        <taxon>Trogonidae</taxon>
        <taxon>Trogon</taxon>
    </lineage>
</organism>
<feature type="domain" description="B30.2/SPRY" evidence="1">
    <location>
        <begin position="1"/>
        <end position="158"/>
    </location>
</feature>
<dbReference type="Pfam" id="PF00622">
    <property type="entry name" value="SPRY"/>
    <property type="match status" value="1"/>
</dbReference>
<dbReference type="SMART" id="SM00589">
    <property type="entry name" value="PRY"/>
    <property type="match status" value="1"/>
</dbReference>
<dbReference type="Pfam" id="PF13765">
    <property type="entry name" value="PRY"/>
    <property type="match status" value="1"/>
</dbReference>